<dbReference type="Gene3D" id="3.40.50.720">
    <property type="entry name" value="NAD(P)-binding Rossmann-like Domain"/>
    <property type="match status" value="1"/>
</dbReference>
<dbReference type="SUPFAM" id="SSF51735">
    <property type="entry name" value="NAD(P)-binding Rossmann-fold domains"/>
    <property type="match status" value="1"/>
</dbReference>
<dbReference type="NCBIfam" id="NF005559">
    <property type="entry name" value="PRK07231.1"/>
    <property type="match status" value="1"/>
</dbReference>
<sequence length="263" mass="27599">MTTYQPHQSITDLFNLKGQVAIVTGGALGIGQGIAFRLAEAGATVMITDINPEAAQSTVAQIKESGGTAASMMANVANLGDEKHAIEETIKIFGRLDILVNNAGIFPFAPALEVTEQLWDKVMGVNLKGLFFTTQAAAREMIKQGHGGKIINIASIDALHPSGMLVHYDTSKGGVAMMTKSLALEFGPKNILVNAIAPGGIQTPGASSPDTSEELLKAFTARIPLRRMGIPDDIAKAALFLASDMASYMNGSLIVIDGGYLQA</sequence>
<keyword evidence="4" id="KW-1185">Reference proteome</keyword>
<protein>
    <submittedName>
        <fullName evidence="3">2-deoxy-D-gluconate 3-dehydrogenase</fullName>
    </submittedName>
</protein>
<dbReference type="PRINTS" id="PR00080">
    <property type="entry name" value="SDRFAMILY"/>
</dbReference>
<dbReference type="GO" id="GO:0016491">
    <property type="term" value="F:oxidoreductase activity"/>
    <property type="evidence" value="ECO:0007669"/>
    <property type="project" value="UniProtKB-KW"/>
</dbReference>
<organism evidence="3 4">
    <name type="scientific">Dictyobacter alpinus</name>
    <dbReference type="NCBI Taxonomy" id="2014873"/>
    <lineage>
        <taxon>Bacteria</taxon>
        <taxon>Bacillati</taxon>
        <taxon>Chloroflexota</taxon>
        <taxon>Ktedonobacteria</taxon>
        <taxon>Ktedonobacterales</taxon>
        <taxon>Dictyobacteraceae</taxon>
        <taxon>Dictyobacter</taxon>
    </lineage>
</organism>
<dbReference type="EMBL" id="BIFT01000001">
    <property type="protein sequence ID" value="GCE27381.1"/>
    <property type="molecule type" value="Genomic_DNA"/>
</dbReference>
<dbReference type="PRINTS" id="PR00081">
    <property type="entry name" value="GDHRDH"/>
</dbReference>
<dbReference type="PANTHER" id="PTHR43639">
    <property type="entry name" value="OXIDOREDUCTASE, SHORT-CHAIN DEHYDROGENASE/REDUCTASE FAMILY (AFU_ORTHOLOGUE AFUA_5G02870)"/>
    <property type="match status" value="1"/>
</dbReference>
<keyword evidence="2" id="KW-0560">Oxidoreductase</keyword>
<name>A0A402B7P4_9CHLR</name>
<reference evidence="4" key="1">
    <citation type="submission" date="2018-12" db="EMBL/GenBank/DDBJ databases">
        <title>Tengunoibacter tsumagoiensis gen. nov., sp. nov., Dictyobacter kobayashii sp. nov., D. alpinus sp. nov., and D. joshuensis sp. nov. and description of Dictyobacteraceae fam. nov. within the order Ktedonobacterales isolated from Tengu-no-mugimeshi.</title>
        <authorList>
            <person name="Wang C.M."/>
            <person name="Zheng Y."/>
            <person name="Sakai Y."/>
            <person name="Toyoda A."/>
            <person name="Minakuchi Y."/>
            <person name="Abe K."/>
            <person name="Yokota A."/>
            <person name="Yabe S."/>
        </authorList>
    </citation>
    <scope>NUCLEOTIDE SEQUENCE [LARGE SCALE GENOMIC DNA]</scope>
    <source>
        <strain evidence="4">Uno16</strain>
    </source>
</reference>
<evidence type="ECO:0000256" key="1">
    <source>
        <dbReference type="ARBA" id="ARBA00006484"/>
    </source>
</evidence>
<dbReference type="FunFam" id="3.40.50.720:FF:000084">
    <property type="entry name" value="Short-chain dehydrogenase reductase"/>
    <property type="match status" value="1"/>
</dbReference>
<evidence type="ECO:0000313" key="4">
    <source>
        <dbReference type="Proteomes" id="UP000287171"/>
    </source>
</evidence>
<dbReference type="OrthoDB" id="9779552at2"/>
<dbReference type="Proteomes" id="UP000287171">
    <property type="component" value="Unassembled WGS sequence"/>
</dbReference>
<dbReference type="RefSeq" id="WP_126627735.1">
    <property type="nucleotide sequence ID" value="NZ_BIFT01000001.1"/>
</dbReference>
<dbReference type="InterPro" id="IPR036291">
    <property type="entry name" value="NAD(P)-bd_dom_sf"/>
</dbReference>
<dbReference type="PANTHER" id="PTHR43639:SF1">
    <property type="entry name" value="SHORT-CHAIN DEHYDROGENASE_REDUCTASE FAMILY PROTEIN"/>
    <property type="match status" value="1"/>
</dbReference>
<dbReference type="AlphaFoldDB" id="A0A402B7P4"/>
<evidence type="ECO:0000313" key="3">
    <source>
        <dbReference type="EMBL" id="GCE27381.1"/>
    </source>
</evidence>
<comment type="similarity">
    <text evidence="1">Belongs to the short-chain dehydrogenases/reductases (SDR) family.</text>
</comment>
<dbReference type="Pfam" id="PF13561">
    <property type="entry name" value="adh_short_C2"/>
    <property type="match status" value="1"/>
</dbReference>
<evidence type="ECO:0000256" key="2">
    <source>
        <dbReference type="ARBA" id="ARBA00023002"/>
    </source>
</evidence>
<proteinExistence type="inferred from homology"/>
<gene>
    <name evidence="3" type="primary">kduD</name>
    <name evidence="3" type="ORF">KDA_28650</name>
</gene>
<dbReference type="InterPro" id="IPR002347">
    <property type="entry name" value="SDR_fam"/>
</dbReference>
<accession>A0A402B7P4</accession>
<comment type="caution">
    <text evidence="3">The sequence shown here is derived from an EMBL/GenBank/DDBJ whole genome shotgun (WGS) entry which is preliminary data.</text>
</comment>